<dbReference type="OrthoDB" id="626202at2759"/>
<feature type="region of interest" description="Disordered" evidence="1">
    <location>
        <begin position="1"/>
        <end position="21"/>
    </location>
</feature>
<dbReference type="Gene3D" id="1.20.1280.50">
    <property type="match status" value="1"/>
</dbReference>
<feature type="domain" description="F-box" evidence="2">
    <location>
        <begin position="31"/>
        <end position="71"/>
    </location>
</feature>
<dbReference type="InterPro" id="IPR001810">
    <property type="entry name" value="F-box_dom"/>
</dbReference>
<accession>A0A9R1N8Z8</accession>
<sequence length="406" mass="45957">VYRGGQLSPREEGRASIRARDLPSRTPAERLTDDVLVEILSRVPAKELCRCKCVCKHWLGLIHHPDHRKSLPQTLAGFFYGSSTTGERLLEPPFHFTTLSGDRRPPFDTSFTFLPNHRPPRVDLLDSCNGLLLCRRYDVSDGVVAFRYVVCNPATEKWVVLPNSGKATGEVATTCLGFDPALSSHSHVFELVHEHNYSQDTDLSGVAVYSSETGEWVYKEERWIGEATWLANRHSSASVFLNGLLFFCAFDLELFEYVAAVDTKGETWMKFSVPGGEVNDFGLADGFIQRSQGRLHYASFQRDKNGVAIRFVVYVLENYQGEPWILKHSIETSNIFGWRDLYLDGHFDFIAIHPKCDLVFIIAGGITFMCYNMDNRQVNVISYLPGAKQLFLPYVPLFTESQSLHI</sequence>
<dbReference type="Pfam" id="PF00646">
    <property type="entry name" value="F-box"/>
    <property type="match status" value="1"/>
</dbReference>
<feature type="non-terminal residue" evidence="3">
    <location>
        <position position="1"/>
    </location>
</feature>
<dbReference type="SUPFAM" id="SSF81383">
    <property type="entry name" value="F-box domain"/>
    <property type="match status" value="1"/>
</dbReference>
<evidence type="ECO:0000259" key="2">
    <source>
        <dbReference type="SMART" id="SM00256"/>
    </source>
</evidence>
<dbReference type="SMART" id="SM00256">
    <property type="entry name" value="FBOX"/>
    <property type="match status" value="1"/>
</dbReference>
<reference evidence="3" key="1">
    <citation type="journal article" date="2017" name="Gigascience">
        <title>The first near-complete assembly of the hexaploid bread wheat genome, Triticum aestivum.</title>
        <authorList>
            <person name="Zimin A.V."/>
            <person name="Puiu D."/>
            <person name="Hall R."/>
            <person name="Kingan S."/>
            <person name="Clavijo B.J."/>
            <person name="Salzberg S.L."/>
        </authorList>
    </citation>
    <scope>NUCLEOTIDE SEQUENCE</scope>
    <source>
        <tissue evidence="3">Leaf</tissue>
    </source>
</reference>
<feature type="compositionally biased region" description="Basic and acidic residues" evidence="1">
    <location>
        <begin position="9"/>
        <end position="21"/>
    </location>
</feature>
<dbReference type="EMBL" id="CM022230">
    <property type="protein sequence ID" value="KAF7105057.1"/>
    <property type="molecule type" value="Genomic_DNA"/>
</dbReference>
<dbReference type="CDD" id="cd22157">
    <property type="entry name" value="F-box_AtFBW1-like"/>
    <property type="match status" value="1"/>
</dbReference>
<dbReference type="InterPro" id="IPR013187">
    <property type="entry name" value="F-box-assoc_dom_typ3"/>
</dbReference>
<dbReference type="InterPro" id="IPR036047">
    <property type="entry name" value="F-box-like_dom_sf"/>
</dbReference>
<gene>
    <name evidence="3" type="ORF">CFC21_105899</name>
</gene>
<dbReference type="AlphaFoldDB" id="A0A9R1N8Z8"/>
<dbReference type="Pfam" id="PF08268">
    <property type="entry name" value="FBA_3"/>
    <property type="match status" value="1"/>
</dbReference>
<dbReference type="Proteomes" id="UP000815260">
    <property type="component" value="Chromosome 7B"/>
</dbReference>
<evidence type="ECO:0000313" key="3">
    <source>
        <dbReference type="EMBL" id="KAF7105057.1"/>
    </source>
</evidence>
<name>A0A9R1N8Z8_WHEAT</name>
<dbReference type="PANTHER" id="PTHR35546:SF107">
    <property type="entry name" value="F-BOX DOMAIN-CONTAINING PROTEIN"/>
    <property type="match status" value="1"/>
</dbReference>
<dbReference type="PANTHER" id="PTHR35546">
    <property type="entry name" value="F-BOX PROTEIN INTERACTION DOMAIN PROTEIN-RELATED"/>
    <property type="match status" value="1"/>
</dbReference>
<comment type="caution">
    <text evidence="3">The sequence shown here is derived from an EMBL/GenBank/DDBJ whole genome shotgun (WGS) entry which is preliminary data.</text>
</comment>
<dbReference type="InterPro" id="IPR017451">
    <property type="entry name" value="F-box-assoc_interact_dom"/>
</dbReference>
<proteinExistence type="predicted"/>
<protein>
    <recommendedName>
        <fullName evidence="2">F-box domain-containing protein</fullName>
    </recommendedName>
</protein>
<reference evidence="3" key="2">
    <citation type="submission" date="2020-03" db="EMBL/GenBank/DDBJ databases">
        <title>The second near-complete assembly of the hexaploid bread wheat (Triticum aestivum) genome.</title>
        <authorList>
            <person name="Zimin A.V."/>
            <person name="Puiu D."/>
            <person name="Shumante A."/>
            <person name="Alonge M."/>
            <person name="Salzberg S.L."/>
        </authorList>
    </citation>
    <scope>NUCLEOTIDE SEQUENCE</scope>
    <source>
        <tissue evidence="3">Leaf</tissue>
    </source>
</reference>
<dbReference type="InterPro" id="IPR055290">
    <property type="entry name" value="At3g26010-like"/>
</dbReference>
<organism evidence="3">
    <name type="scientific">Triticum aestivum</name>
    <name type="common">Wheat</name>
    <dbReference type="NCBI Taxonomy" id="4565"/>
    <lineage>
        <taxon>Eukaryota</taxon>
        <taxon>Viridiplantae</taxon>
        <taxon>Streptophyta</taxon>
        <taxon>Embryophyta</taxon>
        <taxon>Tracheophyta</taxon>
        <taxon>Spermatophyta</taxon>
        <taxon>Magnoliopsida</taxon>
        <taxon>Liliopsida</taxon>
        <taxon>Poales</taxon>
        <taxon>Poaceae</taxon>
        <taxon>BOP clade</taxon>
        <taxon>Pooideae</taxon>
        <taxon>Triticodae</taxon>
        <taxon>Triticeae</taxon>
        <taxon>Triticinae</taxon>
        <taxon>Triticum</taxon>
    </lineage>
</organism>
<dbReference type="NCBIfam" id="TIGR01640">
    <property type="entry name" value="F_box_assoc_1"/>
    <property type="match status" value="1"/>
</dbReference>
<evidence type="ECO:0000256" key="1">
    <source>
        <dbReference type="SAM" id="MobiDB-lite"/>
    </source>
</evidence>